<keyword evidence="2" id="KW-1185">Reference proteome</keyword>
<evidence type="ECO:0008006" key="3">
    <source>
        <dbReference type="Google" id="ProtNLM"/>
    </source>
</evidence>
<dbReference type="RefSeq" id="WP_022637761.1">
    <property type="nucleotide sequence ID" value="NZ_ASJR01000035.1"/>
</dbReference>
<proteinExistence type="predicted"/>
<reference evidence="1 2" key="1">
    <citation type="journal article" date="2013" name="Environ. Microbiol.">
        <title>Genome analysis of Chitinivibrio alkaliphilus gen. nov., sp. nov., a novel extremely haloalkaliphilic anaerobic chitinolytic bacterium from the candidate phylum Termite Group 3.</title>
        <authorList>
            <person name="Sorokin D.Y."/>
            <person name="Gumerov V.M."/>
            <person name="Rakitin A.L."/>
            <person name="Beletsky A.V."/>
            <person name="Damste J.S."/>
            <person name="Muyzer G."/>
            <person name="Mardanov A.V."/>
            <person name="Ravin N.V."/>
        </authorList>
    </citation>
    <scope>NUCLEOTIDE SEQUENCE [LARGE SCALE GENOMIC DNA]</scope>
    <source>
        <strain evidence="1 2">ACht1</strain>
    </source>
</reference>
<sequence>MYSITIVEKETHISISLSGLLHIEHFTGLQKFLFFDPIYKKKQCVLFDVAEARIVETQRGREVIRFAIQHMREDNLDIPSKIAFITGSNYKITTYIETFRLATEDMPYSVTLFETEEEALSWFTNTPQE</sequence>
<dbReference type="AlphaFoldDB" id="U7D462"/>
<comment type="caution">
    <text evidence="1">The sequence shown here is derived from an EMBL/GenBank/DDBJ whole genome shotgun (WGS) entry which is preliminary data.</text>
</comment>
<accession>U7D462</accession>
<protein>
    <recommendedName>
        <fullName evidence="3">STAS/SEC14 domain-containing protein</fullName>
    </recommendedName>
</protein>
<evidence type="ECO:0000313" key="2">
    <source>
        <dbReference type="Proteomes" id="UP000017148"/>
    </source>
</evidence>
<dbReference type="Proteomes" id="UP000017148">
    <property type="component" value="Unassembled WGS sequence"/>
</dbReference>
<evidence type="ECO:0000313" key="1">
    <source>
        <dbReference type="EMBL" id="ERP30748.1"/>
    </source>
</evidence>
<organism evidence="1 2">
    <name type="scientific">Chitinivibrio alkaliphilus ACht1</name>
    <dbReference type="NCBI Taxonomy" id="1313304"/>
    <lineage>
        <taxon>Bacteria</taxon>
        <taxon>Pseudomonadati</taxon>
        <taxon>Fibrobacterota</taxon>
        <taxon>Chitinivibrionia</taxon>
        <taxon>Chitinivibrionales</taxon>
        <taxon>Chitinivibrionaceae</taxon>
        <taxon>Chitinivibrio</taxon>
    </lineage>
</organism>
<dbReference type="EMBL" id="ASJR01000035">
    <property type="protein sequence ID" value="ERP30748.1"/>
    <property type="molecule type" value="Genomic_DNA"/>
</dbReference>
<gene>
    <name evidence="1" type="ORF">CALK_2413</name>
</gene>
<name>U7D462_9BACT</name>